<feature type="region of interest" description="Disordered" evidence="1">
    <location>
        <begin position="142"/>
        <end position="174"/>
    </location>
</feature>
<feature type="region of interest" description="Disordered" evidence="1">
    <location>
        <begin position="71"/>
        <end position="99"/>
    </location>
</feature>
<dbReference type="AlphaFoldDB" id="A0AAV9DV54"/>
<name>A0AAV9DV54_ACOCL</name>
<reference evidence="2" key="2">
    <citation type="submission" date="2023-06" db="EMBL/GenBank/DDBJ databases">
        <authorList>
            <person name="Ma L."/>
            <person name="Liu K.-W."/>
            <person name="Li Z."/>
            <person name="Hsiao Y.-Y."/>
            <person name="Qi Y."/>
            <person name="Fu T."/>
            <person name="Tang G."/>
            <person name="Zhang D."/>
            <person name="Sun W.-H."/>
            <person name="Liu D.-K."/>
            <person name="Li Y."/>
            <person name="Chen G.-Z."/>
            <person name="Liu X.-D."/>
            <person name="Liao X.-Y."/>
            <person name="Jiang Y.-T."/>
            <person name="Yu X."/>
            <person name="Hao Y."/>
            <person name="Huang J."/>
            <person name="Zhao X.-W."/>
            <person name="Ke S."/>
            <person name="Chen Y.-Y."/>
            <person name="Wu W.-L."/>
            <person name="Hsu J.-L."/>
            <person name="Lin Y.-F."/>
            <person name="Huang M.-D."/>
            <person name="Li C.-Y."/>
            <person name="Huang L."/>
            <person name="Wang Z.-W."/>
            <person name="Zhao X."/>
            <person name="Zhong W.-Y."/>
            <person name="Peng D.-H."/>
            <person name="Ahmad S."/>
            <person name="Lan S."/>
            <person name="Zhang J.-S."/>
            <person name="Tsai W.-C."/>
            <person name="Van De Peer Y."/>
            <person name="Liu Z.-J."/>
        </authorList>
    </citation>
    <scope>NUCLEOTIDE SEQUENCE</scope>
    <source>
        <strain evidence="2">CP</strain>
        <tissue evidence="2">Leaves</tissue>
    </source>
</reference>
<feature type="compositionally biased region" description="Polar residues" evidence="1">
    <location>
        <begin position="9"/>
        <end position="32"/>
    </location>
</feature>
<accession>A0AAV9DV54</accession>
<sequence>MSDAMKQGPPSSKQVFKGPPSTQQTSKGSFNILQADKGDYNDANKFSILNECLNTDEPVMANIESSECPFISNEGEQSGEKLKSPITPPSAPISSQATNDDNATHQTLVETTALPNFGEQAQIRLIPSDPISENSEIHYEGNTIIDLTEGHSSPDNSKIVSSSKGPSAKGTKRN</sequence>
<feature type="region of interest" description="Disordered" evidence="1">
    <location>
        <begin position="1"/>
        <end position="34"/>
    </location>
</feature>
<dbReference type="Proteomes" id="UP001180020">
    <property type="component" value="Unassembled WGS sequence"/>
</dbReference>
<comment type="caution">
    <text evidence="2">The sequence shown here is derived from an EMBL/GenBank/DDBJ whole genome shotgun (WGS) entry which is preliminary data.</text>
</comment>
<organism evidence="2 3">
    <name type="scientific">Acorus calamus</name>
    <name type="common">Sweet flag</name>
    <dbReference type="NCBI Taxonomy" id="4465"/>
    <lineage>
        <taxon>Eukaryota</taxon>
        <taxon>Viridiplantae</taxon>
        <taxon>Streptophyta</taxon>
        <taxon>Embryophyta</taxon>
        <taxon>Tracheophyta</taxon>
        <taxon>Spermatophyta</taxon>
        <taxon>Magnoliopsida</taxon>
        <taxon>Liliopsida</taxon>
        <taxon>Acoraceae</taxon>
        <taxon>Acorus</taxon>
    </lineage>
</organism>
<reference evidence="2" key="1">
    <citation type="journal article" date="2023" name="Nat. Commun.">
        <title>Diploid and tetraploid genomes of Acorus and the evolution of monocots.</title>
        <authorList>
            <person name="Ma L."/>
            <person name="Liu K.W."/>
            <person name="Li Z."/>
            <person name="Hsiao Y.Y."/>
            <person name="Qi Y."/>
            <person name="Fu T."/>
            <person name="Tang G.D."/>
            <person name="Zhang D."/>
            <person name="Sun W.H."/>
            <person name="Liu D.K."/>
            <person name="Li Y."/>
            <person name="Chen G.Z."/>
            <person name="Liu X.D."/>
            <person name="Liao X.Y."/>
            <person name="Jiang Y.T."/>
            <person name="Yu X."/>
            <person name="Hao Y."/>
            <person name="Huang J."/>
            <person name="Zhao X.W."/>
            <person name="Ke S."/>
            <person name="Chen Y.Y."/>
            <person name="Wu W.L."/>
            <person name="Hsu J.L."/>
            <person name="Lin Y.F."/>
            <person name="Huang M.D."/>
            <person name="Li C.Y."/>
            <person name="Huang L."/>
            <person name="Wang Z.W."/>
            <person name="Zhao X."/>
            <person name="Zhong W.Y."/>
            <person name="Peng D.H."/>
            <person name="Ahmad S."/>
            <person name="Lan S."/>
            <person name="Zhang J.S."/>
            <person name="Tsai W.C."/>
            <person name="Van de Peer Y."/>
            <person name="Liu Z.J."/>
        </authorList>
    </citation>
    <scope>NUCLEOTIDE SEQUENCE</scope>
    <source>
        <strain evidence="2">CP</strain>
    </source>
</reference>
<evidence type="ECO:0000256" key="1">
    <source>
        <dbReference type="SAM" id="MobiDB-lite"/>
    </source>
</evidence>
<keyword evidence="3" id="KW-1185">Reference proteome</keyword>
<evidence type="ECO:0000313" key="2">
    <source>
        <dbReference type="EMBL" id="KAK1304103.1"/>
    </source>
</evidence>
<evidence type="ECO:0000313" key="3">
    <source>
        <dbReference type="Proteomes" id="UP001180020"/>
    </source>
</evidence>
<protein>
    <submittedName>
        <fullName evidence="2">Uncharacterized protein</fullName>
    </submittedName>
</protein>
<gene>
    <name evidence="2" type="ORF">QJS10_CPB11g00437</name>
</gene>
<proteinExistence type="predicted"/>
<dbReference type="EMBL" id="JAUJYO010000011">
    <property type="protein sequence ID" value="KAK1304103.1"/>
    <property type="molecule type" value="Genomic_DNA"/>
</dbReference>
<feature type="compositionally biased region" description="Polar residues" evidence="1">
    <location>
        <begin position="150"/>
        <end position="165"/>
    </location>
</feature>